<feature type="compositionally biased region" description="Basic and acidic residues" evidence="1">
    <location>
        <begin position="122"/>
        <end position="133"/>
    </location>
</feature>
<proteinExistence type="predicted"/>
<name>A0A9Q1ELZ2_SYNKA</name>
<evidence type="ECO:0000256" key="1">
    <source>
        <dbReference type="SAM" id="MobiDB-lite"/>
    </source>
</evidence>
<accession>A0A9Q1ELZ2</accession>
<evidence type="ECO:0000313" key="3">
    <source>
        <dbReference type="Proteomes" id="UP001152622"/>
    </source>
</evidence>
<comment type="caution">
    <text evidence="2">The sequence shown here is derived from an EMBL/GenBank/DDBJ whole genome shotgun (WGS) entry which is preliminary data.</text>
</comment>
<gene>
    <name evidence="2" type="ORF">SKAU_G00335760</name>
</gene>
<evidence type="ECO:0000313" key="2">
    <source>
        <dbReference type="EMBL" id="KAJ8341285.1"/>
    </source>
</evidence>
<dbReference type="Proteomes" id="UP001152622">
    <property type="component" value="Chromosome 15"/>
</dbReference>
<protein>
    <submittedName>
        <fullName evidence="2">Uncharacterized protein</fullName>
    </submittedName>
</protein>
<dbReference type="AlphaFoldDB" id="A0A9Q1ELZ2"/>
<feature type="region of interest" description="Disordered" evidence="1">
    <location>
        <begin position="98"/>
        <end position="133"/>
    </location>
</feature>
<reference evidence="2" key="1">
    <citation type="journal article" date="2023" name="Science">
        <title>Genome structures resolve the early diversification of teleost fishes.</title>
        <authorList>
            <person name="Parey E."/>
            <person name="Louis A."/>
            <person name="Montfort J."/>
            <person name="Bouchez O."/>
            <person name="Roques C."/>
            <person name="Iampietro C."/>
            <person name="Lluch J."/>
            <person name="Castinel A."/>
            <person name="Donnadieu C."/>
            <person name="Desvignes T."/>
            <person name="Floi Bucao C."/>
            <person name="Jouanno E."/>
            <person name="Wen M."/>
            <person name="Mejri S."/>
            <person name="Dirks R."/>
            <person name="Jansen H."/>
            <person name="Henkel C."/>
            <person name="Chen W.J."/>
            <person name="Zahm M."/>
            <person name="Cabau C."/>
            <person name="Klopp C."/>
            <person name="Thompson A.W."/>
            <person name="Robinson-Rechavi M."/>
            <person name="Braasch I."/>
            <person name="Lecointre G."/>
            <person name="Bobe J."/>
            <person name="Postlethwait J.H."/>
            <person name="Berthelot C."/>
            <person name="Roest Crollius H."/>
            <person name="Guiguen Y."/>
        </authorList>
    </citation>
    <scope>NUCLEOTIDE SEQUENCE</scope>
    <source>
        <strain evidence="2">WJC10195</strain>
    </source>
</reference>
<feature type="region of interest" description="Disordered" evidence="1">
    <location>
        <begin position="51"/>
        <end position="71"/>
    </location>
</feature>
<organism evidence="2 3">
    <name type="scientific">Synaphobranchus kaupii</name>
    <name type="common">Kaup's arrowtooth eel</name>
    <dbReference type="NCBI Taxonomy" id="118154"/>
    <lineage>
        <taxon>Eukaryota</taxon>
        <taxon>Metazoa</taxon>
        <taxon>Chordata</taxon>
        <taxon>Craniata</taxon>
        <taxon>Vertebrata</taxon>
        <taxon>Euteleostomi</taxon>
        <taxon>Actinopterygii</taxon>
        <taxon>Neopterygii</taxon>
        <taxon>Teleostei</taxon>
        <taxon>Anguilliformes</taxon>
        <taxon>Synaphobranchidae</taxon>
        <taxon>Synaphobranchus</taxon>
    </lineage>
</organism>
<sequence>MTRPGSAGALGVEARVSPPRGPRSLRRVFSLRALFCAGYLLSAGGFVCSSAAPREPGPSGRNEASPTGSGEVWRRGEVGVLRIQLCGRGPVYSHRRAAPQSRLSWRRVGAGVSEPAGVGGSRSREQPWKENKY</sequence>
<dbReference type="EMBL" id="JAINUF010000015">
    <property type="protein sequence ID" value="KAJ8341285.1"/>
    <property type="molecule type" value="Genomic_DNA"/>
</dbReference>
<keyword evidence="3" id="KW-1185">Reference proteome</keyword>